<dbReference type="GeneID" id="33938626"/>
<dbReference type="KEGG" id="ete:ETEE_0912"/>
<reference evidence="2 3" key="1">
    <citation type="journal article" date="2012" name="PLoS ONE">
        <title>Edwardsiella comparative phylogenomics reveal the new intra/inter-species taxonomic relationships, virulence evolution and niche adaptation mechanisms.</title>
        <authorList>
            <person name="Yang M."/>
            <person name="Lv Y."/>
            <person name="Xiao J."/>
            <person name="Wu H."/>
            <person name="Zheng H."/>
            <person name="Liu Q."/>
            <person name="Zhang Y."/>
            <person name="Wang Q."/>
        </authorList>
    </citation>
    <scope>NUCLEOTIDE SEQUENCE [LARGE SCALE GENOMIC DNA]</scope>
    <source>
        <strain evidence="3">080813</strain>
    </source>
</reference>
<organism evidence="2 3">
    <name type="scientific">Edwardsiella anguillarum ET080813</name>
    <dbReference type="NCBI Taxonomy" id="667120"/>
    <lineage>
        <taxon>Bacteria</taxon>
        <taxon>Pseudomonadati</taxon>
        <taxon>Pseudomonadota</taxon>
        <taxon>Gammaproteobacteria</taxon>
        <taxon>Enterobacterales</taxon>
        <taxon>Hafniaceae</taxon>
        <taxon>Edwardsiella</taxon>
    </lineage>
</organism>
<dbReference type="Gene3D" id="3.30.565.10">
    <property type="entry name" value="Histidine kinase-like ATPase, C-terminal domain"/>
    <property type="match status" value="1"/>
</dbReference>
<accession>A0A076LNX8</accession>
<evidence type="ECO:0000259" key="1">
    <source>
        <dbReference type="PROSITE" id="PS50801"/>
    </source>
</evidence>
<evidence type="ECO:0000313" key="3">
    <source>
        <dbReference type="Proteomes" id="UP000028681"/>
    </source>
</evidence>
<dbReference type="RefSeq" id="WP_034165560.1">
    <property type="nucleotide sequence ID" value="NZ_CP006664.1"/>
</dbReference>
<dbReference type="SUPFAM" id="SSF55874">
    <property type="entry name" value="ATPase domain of HSP90 chaperone/DNA topoisomerase II/histidine kinase"/>
    <property type="match status" value="1"/>
</dbReference>
<evidence type="ECO:0000313" key="2">
    <source>
        <dbReference type="EMBL" id="AIJ07379.1"/>
    </source>
</evidence>
<protein>
    <recommendedName>
        <fullName evidence="1">STAS domain-containing protein</fullName>
    </recommendedName>
</protein>
<feature type="domain" description="STAS" evidence="1">
    <location>
        <begin position="73"/>
        <end position="136"/>
    </location>
</feature>
<dbReference type="EMBL" id="CP006664">
    <property type="protein sequence ID" value="AIJ07379.1"/>
    <property type="molecule type" value="Genomic_DNA"/>
</dbReference>
<sequence>MKKNNELIRSAIARKRWQYEVLRKDIEYCPYRPKKKNKSKKAVEYIRFPANFSIYSADKNKHYRDTMNIIYAISRMADMETKKVHLDFSQMEYIKAASILILYATIEQAIKSGVNFRIVAFPKDFKATRIIKRSGLEVLCKENTHQPNFDGDSIPVISGSGGDFRDEIVDFIQHKIYKNKMTPDTESKYGGAVQEAINNVAYHAYPDIPESDMKKWWVKCDLAGDQLFLAIYDKGVGIPKTVMNRTWFEQILQSTYPDLASQIKRELEEEGIAKKDLLSYKLGIISDAMKIAISMVGDVTGTEESKHGQGSKSIKALVTENDQGTLWIYSNNGLYKLNSGIVETYDLQKPMPGTLLQWNIKVDQDELEKN</sequence>
<dbReference type="PROSITE" id="PS50801">
    <property type="entry name" value="STAS"/>
    <property type="match status" value="1"/>
</dbReference>
<dbReference type="InterPro" id="IPR036890">
    <property type="entry name" value="HATPase_C_sf"/>
</dbReference>
<proteinExistence type="predicted"/>
<dbReference type="AlphaFoldDB" id="A0A076LNX8"/>
<dbReference type="HOGENOM" id="CLU_070962_0_0_6"/>
<name>A0A076LNX8_9GAMM</name>
<gene>
    <name evidence="2" type="ORF">ETEE_0912</name>
</gene>
<dbReference type="Proteomes" id="UP000028681">
    <property type="component" value="Chromosome"/>
</dbReference>
<dbReference type="InterPro" id="IPR002645">
    <property type="entry name" value="STAS_dom"/>
</dbReference>